<dbReference type="Proteomes" id="UP000218899">
    <property type="component" value="Chromosome"/>
</dbReference>
<evidence type="ECO:0000313" key="2">
    <source>
        <dbReference type="EMBL" id="BAU47504.1"/>
    </source>
</evidence>
<dbReference type="RefSeq" id="WP_096459411.1">
    <property type="nucleotide sequence ID" value="NZ_AP014936.1"/>
</dbReference>
<proteinExistence type="predicted"/>
<sequence length="344" mass="36545">MTALVLIAIVAGMLLAPARVLGAESTYDERFIAPAVVTQGEFAVHLALALGIRPAQDAEPEQAMRKLAALGIEPLDGWSAGAPMTPQTAADLRQAVLNAAAAGRLEMEPATARAVFSGLLAELGLPLPAAPPAAYAGRTSPPDRCDRAALDYYYGAVGVPYYTYCAPPPAYYHLYAWVPSRFYWHGHFFGGFFVIRDVHVVVPHVKKHRVPRPRFSEGVIGERRHARPPSVHVAPRDRPRFSDGALGDKRGSTGSTIHTPAQALPDGGNRPRHSTGVLDGKRGFAAATRPPPAASRPAPRVGRAMPAPAPRSNAGPVIRSPSPSPSAGPATLGRGWRHVVPGRR</sequence>
<feature type="compositionally biased region" description="Basic residues" evidence="1">
    <location>
        <begin position="335"/>
        <end position="344"/>
    </location>
</feature>
<dbReference type="OrthoDB" id="5396976at2"/>
<keyword evidence="3" id="KW-1185">Reference proteome</keyword>
<accession>A0A1B4V7Z4</accession>
<reference evidence="2 3" key="1">
    <citation type="submission" date="2015-08" db="EMBL/GenBank/DDBJ databases">
        <title>Complete genome sequence of Sulfurifustis variabilis.</title>
        <authorList>
            <person name="Miura A."/>
            <person name="Kojima H."/>
            <person name="Fukui M."/>
        </authorList>
    </citation>
    <scope>NUCLEOTIDE SEQUENCE [LARGE SCALE GENOMIC DNA]</scope>
    <source>
        <strain evidence="3">skN76</strain>
    </source>
</reference>
<evidence type="ECO:0000256" key="1">
    <source>
        <dbReference type="SAM" id="MobiDB-lite"/>
    </source>
</evidence>
<gene>
    <name evidence="2" type="ORF">SVA_0925</name>
</gene>
<feature type="compositionally biased region" description="Basic and acidic residues" evidence="1">
    <location>
        <begin position="234"/>
        <end position="251"/>
    </location>
</feature>
<evidence type="ECO:0000313" key="3">
    <source>
        <dbReference type="Proteomes" id="UP000218899"/>
    </source>
</evidence>
<feature type="region of interest" description="Disordered" evidence="1">
    <location>
        <begin position="222"/>
        <end position="344"/>
    </location>
</feature>
<organism evidence="2 3">
    <name type="scientific">Sulfurifustis variabilis</name>
    <dbReference type="NCBI Taxonomy" id="1675686"/>
    <lineage>
        <taxon>Bacteria</taxon>
        <taxon>Pseudomonadati</taxon>
        <taxon>Pseudomonadota</taxon>
        <taxon>Gammaproteobacteria</taxon>
        <taxon>Acidiferrobacterales</taxon>
        <taxon>Acidiferrobacteraceae</taxon>
        <taxon>Sulfurifustis</taxon>
    </lineage>
</organism>
<feature type="compositionally biased region" description="Low complexity" evidence="1">
    <location>
        <begin position="295"/>
        <end position="304"/>
    </location>
</feature>
<dbReference type="EMBL" id="AP014936">
    <property type="protein sequence ID" value="BAU47504.1"/>
    <property type="molecule type" value="Genomic_DNA"/>
</dbReference>
<name>A0A1B4V7Z4_9GAMM</name>
<dbReference type="AlphaFoldDB" id="A0A1B4V7Z4"/>
<dbReference type="KEGG" id="sva:SVA_0925"/>
<protein>
    <submittedName>
        <fullName evidence="2">Uncharacterized protein</fullName>
    </submittedName>
</protein>